<keyword evidence="3" id="KW-0067">ATP-binding</keyword>
<sequence>MSKFTEILLSKKIISQNELFEARKDADKRKESLSKILVERGADEENILMAKSEAMGIPYIKIKEKIPFDILKYIPEETVKLYKMAPIDMKEGILEVGMINPDDIEAKEALQFIVSKFEIPFKIFLISDSDFEGILKEYKGLGSEVTKTLGELETALSDEISGKIKKGDGKSAPALEERFAEEAPITKMVAVILKHAIEGKASDVHIEPVRENVRVRFRIDGILHTSLSLPKTVHEAIISRIKILTNMQLDERRKPQDGRFSARIQNRDVDFRVSTFPTYFGEKAAIRILDPVKNITTFSQIGLTGRNLKEIEEALKRPYGLILITGPTGSGKTTTLYAMLQNLNREYVNIISLEDPIEYSIEGINQSQVRPEIDYDFASGLRSILRQDPNIIMVGEIRDKETAALAIHAALTGHLVFSTLHTNTATGVIPRLIDMGVDPYLITPTLILAISQRLVQTLCPESRRAMPIAGLLKEKLEKEINDFPIQIKKEIKMPKEIFQALPSSVCPQGTRGRIGVFEVLNMTKELENIILTSPSTDAIEKHAKEQGMITMRKDGLLKVLDGIIGLEELSKVTSLND</sequence>
<keyword evidence="2" id="KW-0547">Nucleotide-binding</keyword>
<gene>
    <name evidence="5" type="ORF">A2909_02160</name>
</gene>
<dbReference type="Pfam" id="PF00437">
    <property type="entry name" value="T2SSE"/>
    <property type="match status" value="1"/>
</dbReference>
<dbReference type="AlphaFoldDB" id="A0A1G2LMM3"/>
<dbReference type="SUPFAM" id="SSF160246">
    <property type="entry name" value="EspE N-terminal domain-like"/>
    <property type="match status" value="1"/>
</dbReference>
<dbReference type="CDD" id="cd01129">
    <property type="entry name" value="PulE-GspE-like"/>
    <property type="match status" value="1"/>
</dbReference>
<name>A0A1G2LMM3_9BACT</name>
<dbReference type="Gene3D" id="3.30.450.90">
    <property type="match status" value="1"/>
</dbReference>
<dbReference type="InterPro" id="IPR003593">
    <property type="entry name" value="AAA+_ATPase"/>
</dbReference>
<dbReference type="InterPro" id="IPR007831">
    <property type="entry name" value="T2SS_GspE_N"/>
</dbReference>
<dbReference type="Proteomes" id="UP000178302">
    <property type="component" value="Unassembled WGS sequence"/>
</dbReference>
<dbReference type="GO" id="GO:0005886">
    <property type="term" value="C:plasma membrane"/>
    <property type="evidence" value="ECO:0007669"/>
    <property type="project" value="TreeGrafter"/>
</dbReference>
<proteinExistence type="inferred from homology"/>
<dbReference type="InterPro" id="IPR037257">
    <property type="entry name" value="T2SS_E_N_sf"/>
</dbReference>
<comment type="caution">
    <text evidence="5">The sequence shown here is derived from an EMBL/GenBank/DDBJ whole genome shotgun (WGS) entry which is preliminary data.</text>
</comment>
<dbReference type="PANTHER" id="PTHR30258">
    <property type="entry name" value="TYPE II SECRETION SYSTEM PROTEIN GSPE-RELATED"/>
    <property type="match status" value="1"/>
</dbReference>
<dbReference type="SMART" id="SM00382">
    <property type="entry name" value="AAA"/>
    <property type="match status" value="1"/>
</dbReference>
<feature type="domain" description="AAA+ ATPase" evidence="4">
    <location>
        <begin position="318"/>
        <end position="448"/>
    </location>
</feature>
<evidence type="ECO:0000256" key="3">
    <source>
        <dbReference type="ARBA" id="ARBA00022840"/>
    </source>
</evidence>
<evidence type="ECO:0000259" key="4">
    <source>
        <dbReference type="SMART" id="SM00382"/>
    </source>
</evidence>
<protein>
    <recommendedName>
        <fullName evidence="4">AAA+ ATPase domain-containing protein</fullName>
    </recommendedName>
</protein>
<evidence type="ECO:0000256" key="1">
    <source>
        <dbReference type="ARBA" id="ARBA00006611"/>
    </source>
</evidence>
<evidence type="ECO:0000256" key="2">
    <source>
        <dbReference type="ARBA" id="ARBA00022741"/>
    </source>
</evidence>
<dbReference type="PANTHER" id="PTHR30258:SF1">
    <property type="entry name" value="PROTEIN TRANSPORT PROTEIN HOFB HOMOLOG"/>
    <property type="match status" value="1"/>
</dbReference>
<dbReference type="GO" id="GO:0005524">
    <property type="term" value="F:ATP binding"/>
    <property type="evidence" value="ECO:0007669"/>
    <property type="project" value="UniProtKB-KW"/>
</dbReference>
<dbReference type="EMBL" id="MHQZ01000045">
    <property type="protein sequence ID" value="OHA12900.1"/>
    <property type="molecule type" value="Genomic_DNA"/>
</dbReference>
<dbReference type="InterPro" id="IPR027417">
    <property type="entry name" value="P-loop_NTPase"/>
</dbReference>
<dbReference type="SUPFAM" id="SSF52540">
    <property type="entry name" value="P-loop containing nucleoside triphosphate hydrolases"/>
    <property type="match status" value="1"/>
</dbReference>
<dbReference type="Gene3D" id="3.30.300.160">
    <property type="entry name" value="Type II secretion system, protein E, N-terminal domain"/>
    <property type="match status" value="1"/>
</dbReference>
<dbReference type="InterPro" id="IPR001482">
    <property type="entry name" value="T2SS/T4SS_dom"/>
</dbReference>
<organism evidence="5 6">
    <name type="scientific">Candidatus Tagabacteria bacterium RIFCSPLOWO2_01_FULL_39_11</name>
    <dbReference type="NCBI Taxonomy" id="1802295"/>
    <lineage>
        <taxon>Bacteria</taxon>
        <taxon>Candidatus Tagaibacteriota</taxon>
    </lineage>
</organism>
<dbReference type="Pfam" id="PF05157">
    <property type="entry name" value="MshEN"/>
    <property type="match status" value="1"/>
</dbReference>
<dbReference type="Gene3D" id="3.40.50.300">
    <property type="entry name" value="P-loop containing nucleotide triphosphate hydrolases"/>
    <property type="match status" value="1"/>
</dbReference>
<reference evidence="5 6" key="1">
    <citation type="journal article" date="2016" name="Nat. Commun.">
        <title>Thousands of microbial genomes shed light on interconnected biogeochemical processes in an aquifer system.</title>
        <authorList>
            <person name="Anantharaman K."/>
            <person name="Brown C.T."/>
            <person name="Hug L.A."/>
            <person name="Sharon I."/>
            <person name="Castelle C.J."/>
            <person name="Probst A.J."/>
            <person name="Thomas B.C."/>
            <person name="Singh A."/>
            <person name="Wilkins M.J."/>
            <person name="Karaoz U."/>
            <person name="Brodie E.L."/>
            <person name="Williams K.H."/>
            <person name="Hubbard S.S."/>
            <person name="Banfield J.F."/>
        </authorList>
    </citation>
    <scope>NUCLEOTIDE SEQUENCE [LARGE SCALE GENOMIC DNA]</scope>
</reference>
<evidence type="ECO:0000313" key="5">
    <source>
        <dbReference type="EMBL" id="OHA12900.1"/>
    </source>
</evidence>
<dbReference type="GO" id="GO:0016887">
    <property type="term" value="F:ATP hydrolysis activity"/>
    <property type="evidence" value="ECO:0007669"/>
    <property type="project" value="TreeGrafter"/>
</dbReference>
<comment type="similarity">
    <text evidence="1">Belongs to the GSP E family.</text>
</comment>
<accession>A0A1G2LMM3</accession>
<evidence type="ECO:0000313" key="6">
    <source>
        <dbReference type="Proteomes" id="UP000178302"/>
    </source>
</evidence>